<accession>X1FDB5</accession>
<gene>
    <name evidence="1" type="ORF">S01H4_66826</name>
</gene>
<dbReference type="AlphaFoldDB" id="X1FDB5"/>
<dbReference type="EMBL" id="BART01041607">
    <property type="protein sequence ID" value="GAH27404.1"/>
    <property type="molecule type" value="Genomic_DNA"/>
</dbReference>
<proteinExistence type="predicted"/>
<organism evidence="1">
    <name type="scientific">marine sediment metagenome</name>
    <dbReference type="NCBI Taxonomy" id="412755"/>
    <lineage>
        <taxon>unclassified sequences</taxon>
        <taxon>metagenomes</taxon>
        <taxon>ecological metagenomes</taxon>
    </lineage>
</organism>
<feature type="non-terminal residue" evidence="1">
    <location>
        <position position="59"/>
    </location>
</feature>
<protein>
    <submittedName>
        <fullName evidence="1">Uncharacterized protein</fullName>
    </submittedName>
</protein>
<reference evidence="1" key="1">
    <citation type="journal article" date="2014" name="Front. Microbiol.">
        <title>High frequency of phylogenetically diverse reductive dehalogenase-homologous genes in deep subseafloor sedimentary metagenomes.</title>
        <authorList>
            <person name="Kawai M."/>
            <person name="Futagami T."/>
            <person name="Toyoda A."/>
            <person name="Takaki Y."/>
            <person name="Nishi S."/>
            <person name="Hori S."/>
            <person name="Arai W."/>
            <person name="Tsubouchi T."/>
            <person name="Morono Y."/>
            <person name="Uchiyama I."/>
            <person name="Ito T."/>
            <person name="Fujiyama A."/>
            <person name="Inagaki F."/>
            <person name="Takami H."/>
        </authorList>
    </citation>
    <scope>NUCLEOTIDE SEQUENCE</scope>
    <source>
        <strain evidence="1">Expedition CK06-06</strain>
    </source>
</reference>
<name>X1FDB5_9ZZZZ</name>
<comment type="caution">
    <text evidence="1">The sequence shown here is derived from an EMBL/GenBank/DDBJ whole genome shotgun (WGS) entry which is preliminary data.</text>
</comment>
<evidence type="ECO:0000313" key="1">
    <source>
        <dbReference type="EMBL" id="GAH27404.1"/>
    </source>
</evidence>
<feature type="non-terminal residue" evidence="1">
    <location>
        <position position="1"/>
    </location>
</feature>
<sequence>NGRMLGNETNVFLLDTCELDLSQSKGLRGKEFGNLPSIGEIEAWFIFDCPVVIEMVGVD</sequence>